<feature type="repeat" description="PPR" evidence="13">
    <location>
        <begin position="1275"/>
        <end position="1309"/>
    </location>
</feature>
<keyword evidence="6" id="KW-0677">Repeat</keyword>
<dbReference type="InterPro" id="IPR002401">
    <property type="entry name" value="Cyt_P450_E_grp-I"/>
</dbReference>
<dbReference type="PaxDb" id="4081-Solyc10g051020.1.1"/>
<dbReference type="EnsemblPlants" id="Solyc10g051010.2.1">
    <property type="protein sequence ID" value="Solyc10g051010.2.1"/>
    <property type="gene ID" value="Solyc10g051010.2"/>
</dbReference>
<evidence type="ECO:0000256" key="10">
    <source>
        <dbReference type="ARBA" id="ARBA00023033"/>
    </source>
</evidence>
<dbReference type="Gramene" id="Solyc10g051010.2.1">
    <property type="protein sequence ID" value="Solyc10g051010.2.1"/>
    <property type="gene ID" value="Solyc10g051010.2"/>
</dbReference>
<dbReference type="InterPro" id="IPR002885">
    <property type="entry name" value="PPR_rpt"/>
</dbReference>
<evidence type="ECO:0000256" key="2">
    <source>
        <dbReference type="ARBA" id="ARBA00010617"/>
    </source>
</evidence>
<accession>A0A3Q7IGG9</accession>
<dbReference type="SUPFAM" id="SSF53098">
    <property type="entry name" value="Ribonuclease H-like"/>
    <property type="match status" value="1"/>
</dbReference>
<name>A0A3Q7IGG9_SOLLC</name>
<dbReference type="Pfam" id="PF13041">
    <property type="entry name" value="PPR_2"/>
    <property type="match status" value="2"/>
</dbReference>
<dbReference type="InterPro" id="IPR006869">
    <property type="entry name" value="DUF547"/>
</dbReference>
<feature type="repeat" description="PPR" evidence="13">
    <location>
        <begin position="1346"/>
        <end position="1380"/>
    </location>
</feature>
<dbReference type="GO" id="GO:0046983">
    <property type="term" value="F:protein dimerization activity"/>
    <property type="evidence" value="ECO:0007669"/>
    <property type="project" value="InterPro"/>
</dbReference>
<dbReference type="CDD" id="cd20642">
    <property type="entry name" value="CYP72"/>
    <property type="match status" value="1"/>
</dbReference>
<evidence type="ECO:0000259" key="15">
    <source>
        <dbReference type="Pfam" id="PF05699"/>
    </source>
</evidence>
<organism evidence="16">
    <name type="scientific">Solanum lycopersicum</name>
    <name type="common">Tomato</name>
    <name type="synonym">Lycopersicon esculentum</name>
    <dbReference type="NCBI Taxonomy" id="4081"/>
    <lineage>
        <taxon>Eukaryota</taxon>
        <taxon>Viridiplantae</taxon>
        <taxon>Streptophyta</taxon>
        <taxon>Embryophyta</taxon>
        <taxon>Tracheophyta</taxon>
        <taxon>Spermatophyta</taxon>
        <taxon>Magnoliopsida</taxon>
        <taxon>eudicotyledons</taxon>
        <taxon>Gunneridae</taxon>
        <taxon>Pentapetalae</taxon>
        <taxon>asterids</taxon>
        <taxon>lamiids</taxon>
        <taxon>Solanales</taxon>
        <taxon>Solanaceae</taxon>
        <taxon>Solanoideae</taxon>
        <taxon>Solaneae</taxon>
        <taxon>Solanum</taxon>
        <taxon>Solanum subgen. Lycopersicon</taxon>
    </lineage>
</organism>
<dbReference type="Pfam" id="PF04784">
    <property type="entry name" value="DUF547"/>
    <property type="match status" value="1"/>
</dbReference>
<dbReference type="PRINTS" id="PR00385">
    <property type="entry name" value="P450"/>
</dbReference>
<dbReference type="SUPFAM" id="SSF48264">
    <property type="entry name" value="Cytochrome P450"/>
    <property type="match status" value="1"/>
</dbReference>
<dbReference type="PRINTS" id="PR00463">
    <property type="entry name" value="EP450I"/>
</dbReference>
<dbReference type="Gene3D" id="1.10.630.10">
    <property type="entry name" value="Cytochrome P450"/>
    <property type="match status" value="1"/>
</dbReference>
<dbReference type="Proteomes" id="UP000004994">
    <property type="component" value="Chromosome 10"/>
</dbReference>
<keyword evidence="17" id="KW-1185">Reference proteome</keyword>
<reference evidence="16" key="1">
    <citation type="journal article" date="2012" name="Nature">
        <title>The tomato genome sequence provides insights into fleshy fruit evolution.</title>
        <authorList>
            <consortium name="Tomato Genome Consortium"/>
        </authorList>
    </citation>
    <scope>NUCLEOTIDE SEQUENCE [LARGE SCALE GENOMIC DNA]</scope>
    <source>
        <strain evidence="16">cv. Heinz 1706</strain>
    </source>
</reference>
<keyword evidence="10" id="KW-0503">Monooxygenase</keyword>
<dbReference type="InterPro" id="IPR011990">
    <property type="entry name" value="TPR-like_helical_dom_sf"/>
</dbReference>
<feature type="repeat" description="PPR" evidence="13">
    <location>
        <begin position="1170"/>
        <end position="1204"/>
    </location>
</feature>
<dbReference type="GO" id="GO:0004497">
    <property type="term" value="F:monooxygenase activity"/>
    <property type="evidence" value="ECO:0000318"/>
    <property type="project" value="GO_Central"/>
</dbReference>
<dbReference type="PROSITE" id="PS51375">
    <property type="entry name" value="PPR"/>
    <property type="match status" value="5"/>
</dbReference>
<dbReference type="InterPro" id="IPR050665">
    <property type="entry name" value="Cytochrome_P450_Monooxygen"/>
</dbReference>
<evidence type="ECO:0000259" key="14">
    <source>
        <dbReference type="Pfam" id="PF04784"/>
    </source>
</evidence>
<proteinExistence type="inferred from homology"/>
<dbReference type="InterPro" id="IPR036396">
    <property type="entry name" value="Cyt_P450_sf"/>
</dbReference>
<evidence type="ECO:0000256" key="5">
    <source>
        <dbReference type="ARBA" id="ARBA00022723"/>
    </source>
</evidence>
<evidence type="ECO:0000256" key="9">
    <source>
        <dbReference type="ARBA" id="ARBA00023004"/>
    </source>
</evidence>
<evidence type="ECO:0000256" key="3">
    <source>
        <dbReference type="ARBA" id="ARBA00022617"/>
    </source>
</evidence>
<dbReference type="InterPro" id="IPR012337">
    <property type="entry name" value="RNaseH-like_sf"/>
</dbReference>
<dbReference type="PROSITE" id="PS00086">
    <property type="entry name" value="CYTOCHROME_P450"/>
    <property type="match status" value="1"/>
</dbReference>
<evidence type="ECO:0008006" key="18">
    <source>
        <dbReference type="Google" id="ProtNLM"/>
    </source>
</evidence>
<keyword evidence="3 12" id="KW-0349">Heme</keyword>
<feature type="repeat" description="PPR" evidence="13">
    <location>
        <begin position="1240"/>
        <end position="1274"/>
    </location>
</feature>
<keyword evidence="4" id="KW-0812">Transmembrane</keyword>
<feature type="repeat" description="PPR" evidence="13">
    <location>
        <begin position="1205"/>
        <end position="1239"/>
    </location>
</feature>
<comment type="subcellular location">
    <subcellularLocation>
        <location evidence="1">Membrane</location>
    </subcellularLocation>
</comment>
<dbReference type="InterPro" id="IPR017972">
    <property type="entry name" value="Cyt_P450_CS"/>
</dbReference>
<dbReference type="GO" id="GO:0020037">
    <property type="term" value="F:heme binding"/>
    <property type="evidence" value="ECO:0007669"/>
    <property type="project" value="InterPro"/>
</dbReference>
<dbReference type="Gene3D" id="1.25.40.10">
    <property type="entry name" value="Tetratricopeptide repeat domain"/>
    <property type="match status" value="3"/>
</dbReference>
<evidence type="ECO:0000313" key="17">
    <source>
        <dbReference type="Proteomes" id="UP000004994"/>
    </source>
</evidence>
<keyword evidence="8" id="KW-0560">Oxidoreductase</keyword>
<dbReference type="NCBIfam" id="TIGR00756">
    <property type="entry name" value="PPR"/>
    <property type="match status" value="5"/>
</dbReference>
<dbReference type="InterPro" id="IPR001128">
    <property type="entry name" value="Cyt_P450"/>
</dbReference>
<comment type="similarity">
    <text evidence="2">Belongs to the cytochrome P450 family.</text>
</comment>
<evidence type="ECO:0000256" key="11">
    <source>
        <dbReference type="ARBA" id="ARBA00023136"/>
    </source>
</evidence>
<keyword evidence="9 12" id="KW-0408">Iron</keyword>
<evidence type="ECO:0000256" key="8">
    <source>
        <dbReference type="ARBA" id="ARBA00023002"/>
    </source>
</evidence>
<evidence type="ECO:0000313" key="16">
    <source>
        <dbReference type="EnsemblPlants" id="Solyc10g051010.2.1"/>
    </source>
</evidence>
<dbReference type="InParanoid" id="A0A3Q7IGG9"/>
<evidence type="ECO:0000256" key="12">
    <source>
        <dbReference type="PIRSR" id="PIRSR602401-1"/>
    </source>
</evidence>
<dbReference type="GO" id="GO:0016705">
    <property type="term" value="F:oxidoreductase activity, acting on paired donors, with incorporation or reduction of molecular oxygen"/>
    <property type="evidence" value="ECO:0007669"/>
    <property type="project" value="InterPro"/>
</dbReference>
<keyword evidence="11" id="KW-0472">Membrane</keyword>
<dbReference type="Pfam" id="PF01535">
    <property type="entry name" value="PPR"/>
    <property type="match status" value="2"/>
</dbReference>
<keyword evidence="5 12" id="KW-0479">Metal-binding</keyword>
<keyword evidence="7" id="KW-1133">Transmembrane helix</keyword>
<feature type="binding site" description="axial binding residue" evidence="12">
    <location>
        <position position="919"/>
    </location>
    <ligand>
        <name>heme</name>
        <dbReference type="ChEBI" id="CHEBI:30413"/>
    </ligand>
    <ligandPart>
        <name>Fe</name>
        <dbReference type="ChEBI" id="CHEBI:18248"/>
    </ligandPart>
</feature>
<dbReference type="PANTHER" id="PTHR24282:SF217">
    <property type="entry name" value="CYTOCHROME P450 CYP72A219-LIKE"/>
    <property type="match status" value="1"/>
</dbReference>
<evidence type="ECO:0000256" key="7">
    <source>
        <dbReference type="ARBA" id="ARBA00022989"/>
    </source>
</evidence>
<evidence type="ECO:0000256" key="13">
    <source>
        <dbReference type="PROSITE-ProRule" id="PRU00708"/>
    </source>
</evidence>
<feature type="domain" description="HAT C-terminal dimerisation" evidence="15">
    <location>
        <begin position="58"/>
        <end position="108"/>
    </location>
</feature>
<evidence type="ECO:0000256" key="1">
    <source>
        <dbReference type="ARBA" id="ARBA00004370"/>
    </source>
</evidence>
<dbReference type="Pfam" id="PF00067">
    <property type="entry name" value="p450"/>
    <property type="match status" value="1"/>
</dbReference>
<dbReference type="InterPro" id="IPR008906">
    <property type="entry name" value="HATC_C_dom"/>
</dbReference>
<comment type="cofactor">
    <cofactor evidence="12">
        <name>heme</name>
        <dbReference type="ChEBI" id="CHEBI:30413"/>
    </cofactor>
</comment>
<dbReference type="GO" id="GO:0005506">
    <property type="term" value="F:iron ion binding"/>
    <property type="evidence" value="ECO:0007669"/>
    <property type="project" value="InterPro"/>
</dbReference>
<reference evidence="16" key="2">
    <citation type="submission" date="2019-01" db="UniProtKB">
        <authorList>
            <consortium name="EnsemblPlants"/>
        </authorList>
    </citation>
    <scope>IDENTIFICATION</scope>
    <source>
        <strain evidence="16">cv. Heinz 1706</strain>
    </source>
</reference>
<evidence type="ECO:0000256" key="4">
    <source>
        <dbReference type="ARBA" id="ARBA00022692"/>
    </source>
</evidence>
<feature type="domain" description="DUF547" evidence="14">
    <location>
        <begin position="307"/>
        <end position="441"/>
    </location>
</feature>
<dbReference type="STRING" id="4081.A0A3Q7IGG9"/>
<dbReference type="Pfam" id="PF05699">
    <property type="entry name" value="Dimer_Tnp_hAT"/>
    <property type="match status" value="1"/>
</dbReference>
<evidence type="ECO:0000256" key="6">
    <source>
        <dbReference type="ARBA" id="ARBA00022737"/>
    </source>
</evidence>
<protein>
    <recommendedName>
        <fullName evidence="18">DUF547 domain-containing protein</fullName>
    </recommendedName>
</protein>
<sequence length="1418" mass="161879">NLDIQPEEEPDLVTCQNSIKYFAKEMYDKYSFLDNVEDSQTSMNQGTNDITNDNGIPELLNWWRNCGAQYPKLSRMVKDVLAIQGSSVASELIFELMGLHKSYEDLKTQLPGAGTELHNSAHHEDLIKEVALLELEIMYLEKYLLSMYRKTFAKRLQSLNDTTKTKEVKKHDNIIIYENKITNTSPSMPPVEGSGDPSLVDTSIVRCHSSLSHTAVAASFKPSPLVGVLADALDSYHSLPLSMLEHAQVSTSNWTAADHFVNGSSNHFHHAPNQLSEEMIKCISAIYVQIADPPLYLVSKLKEVDPRKMRHDEKLAFWINVHNALVMHAFLVYGIPRSTLKRISQLLKAAYNIGGNTVSVEMIQSSILGCRLPRPGQWIQSLFFPKQKFKTGDARKGYAIEHPDPRLRFALCSGSHSDALLRLYTPKKVFQELEVAKEEYLQTNTSVHKEQKLVLPKNVESYVKEVNLCPSGLKEMIELALPEHFTRKYQGKLLKKIEWTPHNFTFRYLISHELLESVLNMIEVRGREEEEAGEKKRMEGVGGNIIGRDGKNCFVWFGPRPAVVIMDPEVIKEVMMKNYVFQKPGGNPLTKLLATGIADYEADKWAVHRRLLNPAFHLDKLKHMLPAFKLTGNEMLSKWEKIVSREGSEIDVLPYLQTLTSDAISRTAFGSSYEEGIKIFELQKEQIQLILEVSRTIYIPGWRFLPTKRNKRMKQIFNEVRTLILEIINKRMRMIEAGESHDDLLGILLSSNLKEIQQHGNKKFGMSIDEVIEECKLFYFAGQETTSTLLVWTMILLSQHPNWQDRAREEVLQVFGSNEVDYDKLNQLKVVTMILNEVLRLYPAGYMMTRMVKTKTKLGNLCLPGGVQLLLPTILLQHDTKIWGDDAMEFNPERFSDGILKATKGQLVFFPFGWGPRICIGQNFAMLEAKMAMAMILKHYAFELSSSYSHAPHPLMLQPQFDERLVSAATTILKHHRSKSRWSEILSLAPPTSGFTPSQVSKIILQLRNTPHLALRFFNFTVHRSICCHSLSSYATIIHILSRSRLKPHALELIKCAIRKFPDTHQPDLSNPPRFFEILVKTYRSCDSAPFVFDLLMKAYLDSKKIDVSVQLVRILASKNIFPHIVVCNSLIELIAKSRGPFAAYDMYVEIFRCEKEEWSGREVKGVTANAYTFNVLMVAFHREGVVEKVEEVWKEMMANNCTPNVYSYSILMAAYCEDGRMEYAMKVWKEMGDEDVKHDIVAYNTIIEGFCKVGKVERAEEVFREMVFNEVECTCVTLEHLINGHCMSGNIHAALVLYKDMCRKGFKPESSTIDVVAKVLCDKSGVFDALEFVRAVIKKHDIVPRKTTYELLIQSLCKEGWMEEALKLQVEMVGKGYEPNFEIYSAFIDGYIKQGDEEKAETLRNEVLRNTIPCKDS</sequence>
<dbReference type="GO" id="GO:0016020">
    <property type="term" value="C:membrane"/>
    <property type="evidence" value="ECO:0007669"/>
    <property type="project" value="UniProtKB-SubCell"/>
</dbReference>
<dbReference type="PANTHER" id="PTHR24282">
    <property type="entry name" value="CYTOCHROME P450 FAMILY MEMBER"/>
    <property type="match status" value="1"/>
</dbReference>